<evidence type="ECO:0000256" key="4">
    <source>
        <dbReference type="PROSITE-ProRule" id="PRU00473"/>
    </source>
</evidence>
<dbReference type="InterPro" id="IPR022511">
    <property type="entry name" value="PdsO"/>
</dbReference>
<organism evidence="7 8">
    <name type="scientific">Salinimonas iocasae</name>
    <dbReference type="NCBI Taxonomy" id="2572577"/>
    <lineage>
        <taxon>Bacteria</taxon>
        <taxon>Pseudomonadati</taxon>
        <taxon>Pseudomonadota</taxon>
        <taxon>Gammaproteobacteria</taxon>
        <taxon>Alteromonadales</taxon>
        <taxon>Alteromonadaceae</taxon>
        <taxon>Alteromonas/Salinimonas group</taxon>
        <taxon>Salinimonas</taxon>
    </lineage>
</organism>
<keyword evidence="2 4" id="KW-0472">Membrane</keyword>
<dbReference type="PANTHER" id="PTHR30329:SF21">
    <property type="entry name" value="LIPOPROTEIN YIAD-RELATED"/>
    <property type="match status" value="1"/>
</dbReference>
<dbReference type="CDD" id="cd07185">
    <property type="entry name" value="OmpA_C-like"/>
    <property type="match status" value="1"/>
</dbReference>
<feature type="domain" description="OmpA-like" evidence="6">
    <location>
        <begin position="113"/>
        <end position="230"/>
    </location>
</feature>
<feature type="chain" id="PRO_5022703450" evidence="5">
    <location>
        <begin position="22"/>
        <end position="237"/>
    </location>
</feature>
<dbReference type="GO" id="GO:0009279">
    <property type="term" value="C:cell outer membrane"/>
    <property type="evidence" value="ECO:0007669"/>
    <property type="project" value="UniProtKB-SubCell"/>
</dbReference>
<protein>
    <submittedName>
        <fullName evidence="7">Sortase-associated OmpA-like protein PdsO</fullName>
    </submittedName>
</protein>
<comment type="subcellular location">
    <subcellularLocation>
        <location evidence="1">Cell outer membrane</location>
    </subcellularLocation>
</comment>
<evidence type="ECO:0000313" key="8">
    <source>
        <dbReference type="Proteomes" id="UP000304912"/>
    </source>
</evidence>
<dbReference type="InterPro" id="IPR006665">
    <property type="entry name" value="OmpA-like"/>
</dbReference>
<dbReference type="InterPro" id="IPR036737">
    <property type="entry name" value="OmpA-like_sf"/>
</dbReference>
<dbReference type="AlphaFoldDB" id="A0A5B7YAL4"/>
<evidence type="ECO:0000313" key="7">
    <source>
        <dbReference type="EMBL" id="QCZ92316.1"/>
    </source>
</evidence>
<evidence type="ECO:0000256" key="2">
    <source>
        <dbReference type="ARBA" id="ARBA00023136"/>
    </source>
</evidence>
<feature type="signal peptide" evidence="5">
    <location>
        <begin position="1"/>
        <end position="21"/>
    </location>
</feature>
<dbReference type="SUPFAM" id="SSF103088">
    <property type="entry name" value="OmpA-like"/>
    <property type="match status" value="1"/>
</dbReference>
<dbReference type="RefSeq" id="WP_139755076.1">
    <property type="nucleotide sequence ID" value="NZ_CP039852.1"/>
</dbReference>
<dbReference type="Gene3D" id="3.30.1330.60">
    <property type="entry name" value="OmpA-like domain"/>
    <property type="match status" value="1"/>
</dbReference>
<dbReference type="EMBL" id="CP039852">
    <property type="protein sequence ID" value="QCZ92316.1"/>
    <property type="molecule type" value="Genomic_DNA"/>
</dbReference>
<dbReference type="Proteomes" id="UP000304912">
    <property type="component" value="Chromosome"/>
</dbReference>
<dbReference type="PROSITE" id="PS51123">
    <property type="entry name" value="OMPA_2"/>
    <property type="match status" value="1"/>
</dbReference>
<keyword evidence="5" id="KW-0732">Signal</keyword>
<dbReference type="KEGG" id="salk:FBQ74_01965"/>
<gene>
    <name evidence="7" type="primary">pdsO</name>
    <name evidence="7" type="ORF">FBQ74_01965</name>
</gene>
<name>A0A5B7YAL4_9ALTE</name>
<dbReference type="InterPro" id="IPR050330">
    <property type="entry name" value="Bact_OuterMem_StrucFunc"/>
</dbReference>
<keyword evidence="8" id="KW-1185">Reference proteome</keyword>
<proteinExistence type="predicted"/>
<dbReference type="OrthoDB" id="7061829at2"/>
<accession>A0A5B7YAL4</accession>
<dbReference type="InterPro" id="IPR006664">
    <property type="entry name" value="OMP_bac"/>
</dbReference>
<evidence type="ECO:0000259" key="6">
    <source>
        <dbReference type="PROSITE" id="PS51123"/>
    </source>
</evidence>
<keyword evidence="3" id="KW-0998">Cell outer membrane</keyword>
<evidence type="ECO:0000256" key="1">
    <source>
        <dbReference type="ARBA" id="ARBA00004442"/>
    </source>
</evidence>
<dbReference type="PANTHER" id="PTHR30329">
    <property type="entry name" value="STATOR ELEMENT OF FLAGELLAR MOTOR COMPLEX"/>
    <property type="match status" value="1"/>
</dbReference>
<evidence type="ECO:0000256" key="3">
    <source>
        <dbReference type="ARBA" id="ARBA00023237"/>
    </source>
</evidence>
<dbReference type="PRINTS" id="PR01021">
    <property type="entry name" value="OMPADOMAIN"/>
</dbReference>
<reference evidence="7 8" key="1">
    <citation type="submission" date="2019-04" db="EMBL/GenBank/DDBJ databases">
        <title>Salinimonas iocasae sp. nov., a halophilic bacterium isolated from the outer tube casing of tubeworms in Okinawa Trough.</title>
        <authorList>
            <person name="Zhang H."/>
            <person name="Wang H."/>
            <person name="Li C."/>
        </authorList>
    </citation>
    <scope>NUCLEOTIDE SEQUENCE [LARGE SCALE GENOMIC DNA]</scope>
    <source>
        <strain evidence="7 8">KX18D6</strain>
    </source>
</reference>
<evidence type="ECO:0000256" key="5">
    <source>
        <dbReference type="SAM" id="SignalP"/>
    </source>
</evidence>
<dbReference type="Pfam" id="PF00691">
    <property type="entry name" value="OmpA"/>
    <property type="match status" value="1"/>
</dbReference>
<dbReference type="NCBIfam" id="TIGR03789">
    <property type="entry name" value="pdsO"/>
    <property type="match status" value="1"/>
</dbReference>
<sequence length="237" mass="25767">MRTRIAHSVLLILALSGTAHASTENHTQETLKARQDKAVGIGLGTGVLVGAIIGGPIGAAAAGMFGAVMGDNIVKTDALEDTQQTLAKTQLDLTFSEQALLSADASIEKMQNKQRVWQNIQSAIQFKTGSDELEVAYKAQLNRIAKVLEEHPDLFLELTGYADRRGDETFNLALSNQRANSVKAYLIEKGVDSKQLLTSAMGEMDRDNDTLSREMLFFDRKVVMTLRGEQDALTAAQ</sequence>